<dbReference type="InterPro" id="IPR050834">
    <property type="entry name" value="Glycosyltransf_2"/>
</dbReference>
<dbReference type="InterPro" id="IPR001173">
    <property type="entry name" value="Glyco_trans_2-like"/>
</dbReference>
<keyword evidence="3" id="KW-1185">Reference proteome</keyword>
<dbReference type="Gene3D" id="3.90.550.10">
    <property type="entry name" value="Spore Coat Polysaccharide Biosynthesis Protein SpsA, Chain A"/>
    <property type="match status" value="1"/>
</dbReference>
<dbReference type="AlphaFoldDB" id="A0A1I4VFQ7"/>
<dbReference type="STRING" id="578942.SAMN05216289_10242"/>
<organism evidence="2 3">
    <name type="scientific">Dokdonella immobilis</name>
    <dbReference type="NCBI Taxonomy" id="578942"/>
    <lineage>
        <taxon>Bacteria</taxon>
        <taxon>Pseudomonadati</taxon>
        <taxon>Pseudomonadota</taxon>
        <taxon>Gammaproteobacteria</taxon>
        <taxon>Lysobacterales</taxon>
        <taxon>Rhodanobacteraceae</taxon>
        <taxon>Dokdonella</taxon>
    </lineage>
</organism>
<proteinExistence type="predicted"/>
<evidence type="ECO:0000313" key="2">
    <source>
        <dbReference type="EMBL" id="SFN00018.1"/>
    </source>
</evidence>
<dbReference type="InterPro" id="IPR029044">
    <property type="entry name" value="Nucleotide-diphossugar_trans"/>
</dbReference>
<evidence type="ECO:0000259" key="1">
    <source>
        <dbReference type="Pfam" id="PF00535"/>
    </source>
</evidence>
<protein>
    <submittedName>
        <fullName evidence="2">Glycosyl transferase family 2</fullName>
    </submittedName>
</protein>
<dbReference type="PANTHER" id="PTHR43685">
    <property type="entry name" value="GLYCOSYLTRANSFERASE"/>
    <property type="match status" value="1"/>
</dbReference>
<dbReference type="Pfam" id="PF00535">
    <property type="entry name" value="Glycos_transf_2"/>
    <property type="match status" value="1"/>
</dbReference>
<keyword evidence="2" id="KW-0808">Transferase</keyword>
<dbReference type="PANTHER" id="PTHR43685:SF2">
    <property type="entry name" value="GLYCOSYLTRANSFERASE 2-LIKE DOMAIN-CONTAINING PROTEIN"/>
    <property type="match status" value="1"/>
</dbReference>
<dbReference type="EMBL" id="FOVF01000002">
    <property type="protein sequence ID" value="SFN00018.1"/>
    <property type="molecule type" value="Genomic_DNA"/>
</dbReference>
<name>A0A1I4VFQ7_9GAMM</name>
<sequence length="286" mass="32107">MRAIRSALDQTRPVEEIIIIDDGSTDGTGERLAAEFGDRIIQVRQANAGVSAARNRGMAMARGRYLALLDSDDEWLPEKTERQVAWLEAHPGFGMVLCDVERIDIERKPIDRFRRREVIQEDGWVLGSVLQNPALAPVSAMFRREVFADVGGFDESLATAEDLDFHLRVAAHWPIGVIDEVLARAIRGHDGLSSLSRTYDDYTRVIERAVAAAGDKVPADVGQRALAAAYLRNARGAVFENRFGDARRWIRTAQKTSANPDIRREARAMRVLALKRRVLNLFRRHP</sequence>
<evidence type="ECO:0000313" key="3">
    <source>
        <dbReference type="Proteomes" id="UP000198575"/>
    </source>
</evidence>
<accession>A0A1I4VFQ7</accession>
<dbReference type="GO" id="GO:0016740">
    <property type="term" value="F:transferase activity"/>
    <property type="evidence" value="ECO:0007669"/>
    <property type="project" value="UniProtKB-KW"/>
</dbReference>
<gene>
    <name evidence="2" type="ORF">SAMN05216289_10242</name>
</gene>
<reference evidence="2 3" key="1">
    <citation type="submission" date="2016-10" db="EMBL/GenBank/DDBJ databases">
        <authorList>
            <person name="de Groot N.N."/>
        </authorList>
    </citation>
    <scope>NUCLEOTIDE SEQUENCE [LARGE SCALE GENOMIC DNA]</scope>
    <source>
        <strain evidence="2 3">CGMCC 1.7659</strain>
    </source>
</reference>
<feature type="domain" description="Glycosyltransferase 2-like" evidence="1">
    <location>
        <begin position="2"/>
        <end position="150"/>
    </location>
</feature>
<dbReference type="SUPFAM" id="SSF53448">
    <property type="entry name" value="Nucleotide-diphospho-sugar transferases"/>
    <property type="match status" value="1"/>
</dbReference>
<dbReference type="Proteomes" id="UP000198575">
    <property type="component" value="Unassembled WGS sequence"/>
</dbReference>